<name>A0ABY3X6J2_9GAMM</name>
<proteinExistence type="predicted"/>
<accession>A0ABY3X6J2</accession>
<feature type="domain" description="Thioesterase putative" evidence="1">
    <location>
        <begin position="12"/>
        <end position="155"/>
    </location>
</feature>
<evidence type="ECO:0000259" key="1">
    <source>
        <dbReference type="Pfam" id="PF09500"/>
    </source>
</evidence>
<dbReference type="NCBIfam" id="TIGR02447">
    <property type="entry name" value="yiiD_Cterm"/>
    <property type="match status" value="1"/>
</dbReference>
<dbReference type="Gene3D" id="3.10.129.10">
    <property type="entry name" value="Hotdog Thioesterase"/>
    <property type="match status" value="1"/>
</dbReference>
<gene>
    <name evidence="2" type="ORF">MMG00_06615</name>
</gene>
<dbReference type="InterPro" id="IPR012660">
    <property type="entry name" value="YiiD_C"/>
</dbReference>
<reference evidence="2 3" key="1">
    <citation type="submission" date="2022-03" db="EMBL/GenBank/DDBJ databases">
        <title>Ignatzschineria rhizosphaerae HR5S32.</title>
        <authorList>
            <person name="Sun J.Q."/>
            <person name="Feng J.Y."/>
        </authorList>
    </citation>
    <scope>NUCLEOTIDE SEQUENCE [LARGE SCALE GENOMIC DNA]</scope>
    <source>
        <strain evidence="2 3">HR5S32</strain>
    </source>
</reference>
<dbReference type="RefSeq" id="WP_242153150.1">
    <property type="nucleotide sequence ID" value="NZ_CP093379.1"/>
</dbReference>
<dbReference type="EMBL" id="CP093379">
    <property type="protein sequence ID" value="UNM97510.1"/>
    <property type="molecule type" value="Genomic_DNA"/>
</dbReference>
<dbReference type="SUPFAM" id="SSF54637">
    <property type="entry name" value="Thioesterase/thiol ester dehydrase-isomerase"/>
    <property type="match status" value="1"/>
</dbReference>
<dbReference type="Proteomes" id="UP000829542">
    <property type="component" value="Chromosome"/>
</dbReference>
<sequence>MELNHQDSSAVCEYLSQWLPREIPISASLGVIPIEWKEKTLKLHVPLENNRNHMYTGFGGSLYTSALLVGWSWLHLQLKALGHEKNLHIVIQQANIQYPKPMKEDGIAICRGVDEKAWVKFEKMFNKFGKGRLEIQTEVVVGSEVTTSFTGDFVAYMADKS</sequence>
<dbReference type="Pfam" id="PF09500">
    <property type="entry name" value="YiiD_C"/>
    <property type="match status" value="1"/>
</dbReference>
<protein>
    <submittedName>
        <fullName evidence="2">Thioesterase domain-containing protein</fullName>
    </submittedName>
</protein>
<organism evidence="2 3">
    <name type="scientific">Ignatzschineria rhizosphaerae</name>
    <dbReference type="NCBI Taxonomy" id="2923279"/>
    <lineage>
        <taxon>Bacteria</taxon>
        <taxon>Pseudomonadati</taxon>
        <taxon>Pseudomonadota</taxon>
        <taxon>Gammaproteobacteria</taxon>
        <taxon>Cardiobacteriales</taxon>
        <taxon>Ignatzschineriaceae</taxon>
        <taxon>Ignatzschineria</taxon>
    </lineage>
</organism>
<evidence type="ECO:0000313" key="3">
    <source>
        <dbReference type="Proteomes" id="UP000829542"/>
    </source>
</evidence>
<dbReference type="InterPro" id="IPR029069">
    <property type="entry name" value="HotDog_dom_sf"/>
</dbReference>
<evidence type="ECO:0000313" key="2">
    <source>
        <dbReference type="EMBL" id="UNM97510.1"/>
    </source>
</evidence>
<keyword evidence="3" id="KW-1185">Reference proteome</keyword>